<dbReference type="EMBL" id="BDGG01000009">
    <property type="protein sequence ID" value="GAV03621.1"/>
    <property type="molecule type" value="Genomic_DNA"/>
</dbReference>
<accession>A0A1D1VRL6</accession>
<proteinExistence type="predicted"/>
<protein>
    <recommendedName>
        <fullName evidence="6">PSI domain-containing protein</fullName>
    </recommendedName>
</protein>
<keyword evidence="2" id="KW-1133">Transmembrane helix</keyword>
<sequence length="202" mass="22382">MPSLCGILSIPLEVVLFYLISVAHGQMSDPSGPILDNISATTPVTPAMPTTTLSPASICQLQQTCEACVNVEGAKCYYCRNNSSGRAGCHLYPAEHVFPRSDECPLADARWGTCWVNFEALIITMGIVGGLLLVTVLTTLYCCCCRRNRGAHSDVQELRWERETTERQQRHADRRAEREAKMAGIREKYGLTRQSPPYEPMA</sequence>
<comment type="caution">
    <text evidence="4">The sequence shown here is derived from an EMBL/GenBank/DDBJ whole genome shotgun (WGS) entry which is preliminary data.</text>
</comment>
<evidence type="ECO:0000313" key="4">
    <source>
        <dbReference type="EMBL" id="GAV03621.1"/>
    </source>
</evidence>
<name>A0A1D1VRL6_RAMVA</name>
<dbReference type="OrthoDB" id="5829916at2759"/>
<evidence type="ECO:0000256" key="3">
    <source>
        <dbReference type="SAM" id="SignalP"/>
    </source>
</evidence>
<evidence type="ECO:0000313" key="5">
    <source>
        <dbReference type="Proteomes" id="UP000186922"/>
    </source>
</evidence>
<dbReference type="PANTHER" id="PTHR15191:SF3">
    <property type="entry name" value="PITUITARY TUMOR-TRANSFORMING GENE PROTEIN-BINDING FACTOR"/>
    <property type="match status" value="1"/>
</dbReference>
<keyword evidence="5" id="KW-1185">Reference proteome</keyword>
<gene>
    <name evidence="4" type="primary">RvY_14017-1</name>
    <name evidence="4" type="synonym">RvY_14017.1</name>
    <name evidence="4" type="ORF">RvY_14017</name>
</gene>
<dbReference type="CDD" id="cd22740">
    <property type="entry name" value="Complexin_NTD"/>
    <property type="match status" value="1"/>
</dbReference>
<evidence type="ECO:0000256" key="2">
    <source>
        <dbReference type="SAM" id="Phobius"/>
    </source>
</evidence>
<dbReference type="GO" id="GO:0005737">
    <property type="term" value="C:cytoplasm"/>
    <property type="evidence" value="ECO:0007669"/>
    <property type="project" value="TreeGrafter"/>
</dbReference>
<dbReference type="AlphaFoldDB" id="A0A1D1VRL6"/>
<dbReference type="GO" id="GO:0005634">
    <property type="term" value="C:nucleus"/>
    <property type="evidence" value="ECO:0007669"/>
    <property type="project" value="TreeGrafter"/>
</dbReference>
<feature type="chain" id="PRO_5008898756" description="PSI domain-containing protein" evidence="3">
    <location>
        <begin position="26"/>
        <end position="202"/>
    </location>
</feature>
<feature type="region of interest" description="Disordered" evidence="1">
    <location>
        <begin position="162"/>
        <end position="202"/>
    </location>
</feature>
<keyword evidence="2" id="KW-0472">Membrane</keyword>
<keyword evidence="3" id="KW-0732">Signal</keyword>
<dbReference type="GO" id="GO:0006606">
    <property type="term" value="P:protein import into nucleus"/>
    <property type="evidence" value="ECO:0007669"/>
    <property type="project" value="TreeGrafter"/>
</dbReference>
<reference evidence="4 5" key="1">
    <citation type="journal article" date="2016" name="Nat. Commun.">
        <title>Extremotolerant tardigrade genome and improved radiotolerance of human cultured cells by tardigrade-unique protein.</title>
        <authorList>
            <person name="Hashimoto T."/>
            <person name="Horikawa D.D."/>
            <person name="Saito Y."/>
            <person name="Kuwahara H."/>
            <person name="Kozuka-Hata H."/>
            <person name="Shin-I T."/>
            <person name="Minakuchi Y."/>
            <person name="Ohishi K."/>
            <person name="Motoyama A."/>
            <person name="Aizu T."/>
            <person name="Enomoto A."/>
            <person name="Kondo K."/>
            <person name="Tanaka S."/>
            <person name="Hara Y."/>
            <person name="Koshikawa S."/>
            <person name="Sagara H."/>
            <person name="Miura T."/>
            <person name="Yokobori S."/>
            <person name="Miyagawa K."/>
            <person name="Suzuki Y."/>
            <person name="Kubo T."/>
            <person name="Oyama M."/>
            <person name="Kohara Y."/>
            <person name="Fujiyama A."/>
            <person name="Arakawa K."/>
            <person name="Katayama T."/>
            <person name="Toyoda A."/>
            <person name="Kunieda T."/>
        </authorList>
    </citation>
    <scope>NUCLEOTIDE SEQUENCE [LARGE SCALE GENOMIC DNA]</scope>
    <source>
        <strain evidence="4 5">YOKOZUNA-1</strain>
    </source>
</reference>
<evidence type="ECO:0000256" key="1">
    <source>
        <dbReference type="SAM" id="MobiDB-lite"/>
    </source>
</evidence>
<dbReference type="InterPro" id="IPR052304">
    <property type="entry name" value="PTTG1IP"/>
</dbReference>
<dbReference type="STRING" id="947166.A0A1D1VRL6"/>
<organism evidence="4 5">
    <name type="scientific">Ramazzottius varieornatus</name>
    <name type="common">Water bear</name>
    <name type="synonym">Tardigrade</name>
    <dbReference type="NCBI Taxonomy" id="947166"/>
    <lineage>
        <taxon>Eukaryota</taxon>
        <taxon>Metazoa</taxon>
        <taxon>Ecdysozoa</taxon>
        <taxon>Tardigrada</taxon>
        <taxon>Eutardigrada</taxon>
        <taxon>Parachela</taxon>
        <taxon>Hypsibioidea</taxon>
        <taxon>Ramazzottiidae</taxon>
        <taxon>Ramazzottius</taxon>
    </lineage>
</organism>
<feature type="compositionally biased region" description="Basic and acidic residues" evidence="1">
    <location>
        <begin position="162"/>
        <end position="190"/>
    </location>
</feature>
<dbReference type="PANTHER" id="PTHR15191">
    <property type="entry name" value="PROTEIN CBG20567"/>
    <property type="match status" value="1"/>
</dbReference>
<keyword evidence="2" id="KW-0812">Transmembrane</keyword>
<feature type="signal peptide" evidence="3">
    <location>
        <begin position="1"/>
        <end position="25"/>
    </location>
</feature>
<evidence type="ECO:0008006" key="6">
    <source>
        <dbReference type="Google" id="ProtNLM"/>
    </source>
</evidence>
<feature type="transmembrane region" description="Helical" evidence="2">
    <location>
        <begin position="120"/>
        <end position="143"/>
    </location>
</feature>
<dbReference type="Proteomes" id="UP000186922">
    <property type="component" value="Unassembled WGS sequence"/>
</dbReference>